<name>A0A0G1BKD1_9BACT</name>
<evidence type="ECO:0000256" key="4">
    <source>
        <dbReference type="ARBA" id="ARBA00023136"/>
    </source>
</evidence>
<proteinExistence type="predicted"/>
<keyword evidence="2 5" id="KW-0812">Transmembrane</keyword>
<dbReference type="GO" id="GO:0016020">
    <property type="term" value="C:membrane"/>
    <property type="evidence" value="ECO:0007669"/>
    <property type="project" value="UniProtKB-SubCell"/>
</dbReference>
<feature type="transmembrane region" description="Helical" evidence="5">
    <location>
        <begin position="119"/>
        <end position="138"/>
    </location>
</feature>
<feature type="transmembrane region" description="Helical" evidence="5">
    <location>
        <begin position="145"/>
        <end position="164"/>
    </location>
</feature>
<sequence>MAAETKASKIIEAIGLLLGMIIGAGLFALPYSFSKSGVLAGSLIFVGIFFISWLMHLLFSAIIYSTPGKHRFPGYIKIHLGDGASQIAFIFSILSAYGAMLAYGILGSIFLGAIFGLDFFLGGVIFFVIGGILFFLSLREVGKINFYLTFLLLAFILVLSFWLLPDISLQNFNPPPIPDWFLPYGILLFAFGGYSALPDLHDVMGRDSRSLSKKIIFWSIFISAIFYLIFIFAVLGTTGSATSEDAILGLKGIIGNSAALIGSIIGILTVFTSYVVFGADLKLTFEYDYKFPDFVSWFFSFFPPIAIFALGFNDLVKILSIVGSVGLGIFAIFILIISWKEGKNLSHYLGFTPKAAWLLPLGILIIIGALQDIFKF</sequence>
<feature type="domain" description="Amino acid transporter transmembrane" evidence="6">
    <location>
        <begin position="8"/>
        <end position="335"/>
    </location>
</feature>
<feature type="transmembrane region" description="Helical" evidence="5">
    <location>
        <begin position="291"/>
        <end position="312"/>
    </location>
</feature>
<dbReference type="Proteomes" id="UP000034036">
    <property type="component" value="Unassembled WGS sequence"/>
</dbReference>
<gene>
    <name evidence="7" type="ORF">UV11_C0025G0003</name>
</gene>
<dbReference type="InterPro" id="IPR013057">
    <property type="entry name" value="AA_transpt_TM"/>
</dbReference>
<feature type="transmembrane region" description="Helical" evidence="5">
    <location>
        <begin position="318"/>
        <end position="339"/>
    </location>
</feature>
<evidence type="ECO:0000256" key="5">
    <source>
        <dbReference type="SAM" id="Phobius"/>
    </source>
</evidence>
<feature type="transmembrane region" description="Helical" evidence="5">
    <location>
        <begin position="258"/>
        <end position="279"/>
    </location>
</feature>
<organism evidence="7 8">
    <name type="scientific">Candidatus Giovannonibacteria bacterium GW2011_GWF2_42_19</name>
    <dbReference type="NCBI Taxonomy" id="1618659"/>
    <lineage>
        <taxon>Bacteria</taxon>
        <taxon>Candidatus Giovannoniibacteriota</taxon>
    </lineage>
</organism>
<feature type="transmembrane region" description="Helical" evidence="5">
    <location>
        <begin position="87"/>
        <end position="113"/>
    </location>
</feature>
<dbReference type="PANTHER" id="PTHR22950">
    <property type="entry name" value="AMINO ACID TRANSPORTER"/>
    <property type="match status" value="1"/>
</dbReference>
<comment type="caution">
    <text evidence="7">The sequence shown here is derived from an EMBL/GenBank/DDBJ whole genome shotgun (WGS) entry which is preliminary data.</text>
</comment>
<evidence type="ECO:0000256" key="3">
    <source>
        <dbReference type="ARBA" id="ARBA00022989"/>
    </source>
</evidence>
<keyword evidence="3 5" id="KW-1133">Transmembrane helix</keyword>
<feature type="transmembrane region" description="Helical" evidence="5">
    <location>
        <begin position="215"/>
        <end position="238"/>
    </location>
</feature>
<accession>A0A0G1BKD1</accession>
<evidence type="ECO:0000313" key="7">
    <source>
        <dbReference type="EMBL" id="KKS46731.1"/>
    </source>
</evidence>
<dbReference type="STRING" id="1618659.UV11_C0025G0003"/>
<dbReference type="EMBL" id="LCDF01000025">
    <property type="protein sequence ID" value="KKS46731.1"/>
    <property type="molecule type" value="Genomic_DNA"/>
</dbReference>
<keyword evidence="4 5" id="KW-0472">Membrane</keyword>
<evidence type="ECO:0000256" key="2">
    <source>
        <dbReference type="ARBA" id="ARBA00022692"/>
    </source>
</evidence>
<dbReference type="Gene3D" id="1.20.1740.10">
    <property type="entry name" value="Amino acid/polyamine transporter I"/>
    <property type="match status" value="1"/>
</dbReference>
<protein>
    <submittedName>
        <fullName evidence="7">Aromatic amino acid permease</fullName>
    </submittedName>
</protein>
<evidence type="ECO:0000256" key="1">
    <source>
        <dbReference type="ARBA" id="ARBA00004141"/>
    </source>
</evidence>
<feature type="transmembrane region" description="Helical" evidence="5">
    <location>
        <begin position="184"/>
        <end position="203"/>
    </location>
</feature>
<feature type="transmembrane region" description="Helical" evidence="5">
    <location>
        <begin position="12"/>
        <end position="33"/>
    </location>
</feature>
<dbReference type="Pfam" id="PF01490">
    <property type="entry name" value="Aa_trans"/>
    <property type="match status" value="1"/>
</dbReference>
<dbReference type="AlphaFoldDB" id="A0A0G1BKD1"/>
<dbReference type="GO" id="GO:0015179">
    <property type="term" value="F:L-amino acid transmembrane transporter activity"/>
    <property type="evidence" value="ECO:0007669"/>
    <property type="project" value="TreeGrafter"/>
</dbReference>
<comment type="subcellular location">
    <subcellularLocation>
        <location evidence="1">Membrane</location>
        <topology evidence="1">Multi-pass membrane protein</topology>
    </subcellularLocation>
</comment>
<reference evidence="7" key="1">
    <citation type="journal article" date="2015" name="Nature">
        <title>rRNA introns, odd ribosomes, and small enigmatic genomes across a large radiation of phyla.</title>
        <authorList>
            <person name="Brown C.T."/>
            <person name="Hug L.A."/>
            <person name="Thomas B.C."/>
            <person name="Sharon I."/>
            <person name="Castelle C.J."/>
            <person name="Singh A."/>
            <person name="Wilkins M.J."/>
            <person name="Williams K.H."/>
            <person name="Banfield J.F."/>
        </authorList>
    </citation>
    <scope>NUCLEOTIDE SEQUENCE [LARGE SCALE GENOMIC DNA]</scope>
</reference>
<feature type="transmembrane region" description="Helical" evidence="5">
    <location>
        <begin position="39"/>
        <end position="66"/>
    </location>
</feature>
<feature type="transmembrane region" description="Helical" evidence="5">
    <location>
        <begin position="351"/>
        <end position="370"/>
    </location>
</feature>
<evidence type="ECO:0000259" key="6">
    <source>
        <dbReference type="Pfam" id="PF01490"/>
    </source>
</evidence>
<evidence type="ECO:0000313" key="8">
    <source>
        <dbReference type="Proteomes" id="UP000034036"/>
    </source>
</evidence>